<proteinExistence type="predicted"/>
<gene>
    <name evidence="1" type="ORF">IGS68_33630</name>
</gene>
<protein>
    <recommendedName>
        <fullName evidence="3">TP901-1 family phage major tail protein</fullName>
    </recommendedName>
</protein>
<dbReference type="InterPro" id="IPR011855">
    <property type="entry name" value="Phgtail_TP901_1"/>
</dbReference>
<name>A0ABX7BHK6_9PROT</name>
<accession>A0ABX7BHK6</accession>
<dbReference type="NCBIfam" id="NF047353">
    <property type="entry name" value="tube_lmo2291"/>
    <property type="match status" value="1"/>
</dbReference>
<dbReference type="EMBL" id="CP067422">
    <property type="protein sequence ID" value="QQP93564.1"/>
    <property type="molecule type" value="Genomic_DNA"/>
</dbReference>
<keyword evidence="1" id="KW-0614">Plasmid</keyword>
<organism evidence="1 2">
    <name type="scientific">Skermanella cutis</name>
    <dbReference type="NCBI Taxonomy" id="2775420"/>
    <lineage>
        <taxon>Bacteria</taxon>
        <taxon>Pseudomonadati</taxon>
        <taxon>Pseudomonadota</taxon>
        <taxon>Alphaproteobacteria</taxon>
        <taxon>Rhodospirillales</taxon>
        <taxon>Azospirillaceae</taxon>
        <taxon>Skermanella</taxon>
    </lineage>
</organism>
<evidence type="ECO:0000313" key="1">
    <source>
        <dbReference type="EMBL" id="QQP93564.1"/>
    </source>
</evidence>
<reference evidence="1" key="1">
    <citation type="submission" date="2021-02" db="EMBL/GenBank/DDBJ databases">
        <title>Skermanella TT6 skin isolate.</title>
        <authorList>
            <person name="Lee K."/>
            <person name="Ganzorig M."/>
        </authorList>
    </citation>
    <scope>NUCLEOTIDE SEQUENCE</scope>
    <source>
        <strain evidence="1">TT6</strain>
    </source>
</reference>
<keyword evidence="2" id="KW-1185">Reference proteome</keyword>
<sequence length="137" mass="13875">MAGQAGINCLLKVGDTATAATTFAVLEGQQSTSFDGSTAVADTTAKDNAGWSTSLATTRSGTVSVSGILYTTRAAFNKLQTAWAAGTSHDCQIVFDSAGAGFKGAFTVTSLQITAETQDVTKYSLTLAPVAALTALP</sequence>
<dbReference type="Proteomes" id="UP000595197">
    <property type="component" value="Plasmid pTT6-2"/>
</dbReference>
<dbReference type="Pfam" id="PF06199">
    <property type="entry name" value="Phage_tail_2"/>
    <property type="match status" value="1"/>
</dbReference>
<evidence type="ECO:0008006" key="3">
    <source>
        <dbReference type="Google" id="ProtNLM"/>
    </source>
</evidence>
<geneLocation type="plasmid" evidence="1 2">
    <name>pTT6-2</name>
</geneLocation>
<evidence type="ECO:0000313" key="2">
    <source>
        <dbReference type="Proteomes" id="UP000595197"/>
    </source>
</evidence>
<dbReference type="Gene3D" id="4.10.410.40">
    <property type="match status" value="1"/>
</dbReference>
<dbReference type="RefSeq" id="WP_201083216.1">
    <property type="nucleotide sequence ID" value="NZ_CP067422.1"/>
</dbReference>